<proteinExistence type="predicted"/>
<keyword evidence="3" id="KW-1185">Reference proteome</keyword>
<dbReference type="InterPro" id="IPR005175">
    <property type="entry name" value="PPC_dom"/>
</dbReference>
<dbReference type="PANTHER" id="PTHR34988:SF1">
    <property type="entry name" value="DNA-BINDING PROTEIN"/>
    <property type="match status" value="1"/>
</dbReference>
<dbReference type="EMBL" id="JACGXN010000003">
    <property type="protein sequence ID" value="MBA8878990.1"/>
    <property type="molecule type" value="Genomic_DNA"/>
</dbReference>
<evidence type="ECO:0000259" key="1">
    <source>
        <dbReference type="PROSITE" id="PS51742"/>
    </source>
</evidence>
<dbReference type="PIRSF" id="PIRSF016702">
    <property type="entry name" value="DNA_bp_PD1"/>
    <property type="match status" value="1"/>
</dbReference>
<dbReference type="PROSITE" id="PS51742">
    <property type="entry name" value="PPC"/>
    <property type="match status" value="1"/>
</dbReference>
<dbReference type="SUPFAM" id="SSF117856">
    <property type="entry name" value="AF0104/ALDC/Ptd012-like"/>
    <property type="match status" value="1"/>
</dbReference>
<sequence length="151" mass="16498">MPETRFETDINRYMRTPTGYLMVLRQGDDLFEQLEILMERESIPSASLTGFGFAGTVTFGFFDFDKKQYNPGTFENLELVSMTGTLGWKDGTPSIHAHGVAGNSTFSTVGGHMLALEVGTGSLEITITVHPNRLERAMDPSIGANILSLGC</sequence>
<accession>A0A839EQV3</accession>
<name>A0A839EQV3_9HYPH</name>
<comment type="caution">
    <text evidence="2">The sequence shown here is derived from an EMBL/GenBank/DDBJ whole genome shotgun (WGS) entry which is preliminary data.</text>
</comment>
<evidence type="ECO:0000313" key="3">
    <source>
        <dbReference type="Proteomes" id="UP000549052"/>
    </source>
</evidence>
<dbReference type="AlphaFoldDB" id="A0A839EQV3"/>
<dbReference type="Pfam" id="PF03479">
    <property type="entry name" value="PCC"/>
    <property type="match status" value="1"/>
</dbReference>
<feature type="domain" description="PPC" evidence="1">
    <location>
        <begin position="14"/>
        <end position="150"/>
    </location>
</feature>
<dbReference type="CDD" id="cd11378">
    <property type="entry name" value="DUF296"/>
    <property type="match status" value="1"/>
</dbReference>
<protein>
    <recommendedName>
        <fullName evidence="1">PPC domain-containing protein</fullName>
    </recommendedName>
</protein>
<dbReference type="InterPro" id="IPR025707">
    <property type="entry name" value="DNA_bp_PD1"/>
</dbReference>
<gene>
    <name evidence="2" type="ORF">FHW16_002708</name>
</gene>
<organism evidence="2 3">
    <name type="scientific">Phyllobacterium myrsinacearum</name>
    <dbReference type="NCBI Taxonomy" id="28101"/>
    <lineage>
        <taxon>Bacteria</taxon>
        <taxon>Pseudomonadati</taxon>
        <taxon>Pseudomonadota</taxon>
        <taxon>Alphaproteobacteria</taxon>
        <taxon>Hyphomicrobiales</taxon>
        <taxon>Phyllobacteriaceae</taxon>
        <taxon>Phyllobacterium</taxon>
    </lineage>
</organism>
<reference evidence="2 3" key="1">
    <citation type="submission" date="2020-07" db="EMBL/GenBank/DDBJ databases">
        <title>Genomic Encyclopedia of Type Strains, Phase IV (KMG-V): Genome sequencing to study the core and pangenomes of soil and plant-associated prokaryotes.</title>
        <authorList>
            <person name="Whitman W."/>
        </authorList>
    </citation>
    <scope>NUCLEOTIDE SEQUENCE [LARGE SCALE GENOMIC DNA]</scope>
    <source>
        <strain evidence="2 3">AN3</strain>
    </source>
</reference>
<evidence type="ECO:0000313" key="2">
    <source>
        <dbReference type="EMBL" id="MBA8878990.1"/>
    </source>
</evidence>
<dbReference type="Proteomes" id="UP000549052">
    <property type="component" value="Unassembled WGS sequence"/>
</dbReference>
<dbReference type="Gene3D" id="3.30.1330.80">
    <property type="entry name" value="Hypothetical protein, similar to alpha- acetolactate decarboxylase, domain 2"/>
    <property type="match status" value="1"/>
</dbReference>
<dbReference type="RefSeq" id="WP_182549667.1">
    <property type="nucleotide sequence ID" value="NZ_JACGXN010000003.1"/>
</dbReference>
<dbReference type="PANTHER" id="PTHR34988">
    <property type="entry name" value="PROTEIN, PUTATIVE-RELATED"/>
    <property type="match status" value="1"/>
</dbReference>